<evidence type="ECO:0000256" key="5">
    <source>
        <dbReference type="ARBA" id="ARBA00022723"/>
    </source>
</evidence>
<dbReference type="GO" id="GO:0000976">
    <property type="term" value="F:transcription cis-regulatory region binding"/>
    <property type="evidence" value="ECO:0007669"/>
    <property type="project" value="TreeGrafter"/>
</dbReference>
<dbReference type="InterPro" id="IPR002481">
    <property type="entry name" value="FUR"/>
</dbReference>
<evidence type="ECO:0000256" key="3">
    <source>
        <dbReference type="ARBA" id="ARBA00022490"/>
    </source>
</evidence>
<organism evidence="12 13">
    <name type="scientific">Microbacterium keratanolyticum</name>
    <dbReference type="NCBI Taxonomy" id="67574"/>
    <lineage>
        <taxon>Bacteria</taxon>
        <taxon>Bacillati</taxon>
        <taxon>Actinomycetota</taxon>
        <taxon>Actinomycetes</taxon>
        <taxon>Micrococcales</taxon>
        <taxon>Microbacteriaceae</taxon>
        <taxon>Microbacterium</taxon>
    </lineage>
</organism>
<evidence type="ECO:0000256" key="4">
    <source>
        <dbReference type="ARBA" id="ARBA00022491"/>
    </source>
</evidence>
<evidence type="ECO:0000256" key="2">
    <source>
        <dbReference type="ARBA" id="ARBA00007957"/>
    </source>
</evidence>
<dbReference type="PANTHER" id="PTHR33202">
    <property type="entry name" value="ZINC UPTAKE REGULATION PROTEIN"/>
    <property type="match status" value="1"/>
</dbReference>
<reference evidence="12" key="2">
    <citation type="submission" date="2023-01" db="EMBL/GenBank/DDBJ databases">
        <authorList>
            <person name="Sun Q."/>
            <person name="Evtushenko L."/>
        </authorList>
    </citation>
    <scope>NUCLEOTIDE SEQUENCE</scope>
    <source>
        <strain evidence="12">VKM Ac-1958</strain>
    </source>
</reference>
<keyword evidence="9" id="KW-0238">DNA-binding</keyword>
<comment type="similarity">
    <text evidence="2">Belongs to the Fur family.</text>
</comment>
<keyword evidence="4" id="KW-0678">Repressor</keyword>
<comment type="caution">
    <text evidence="12">The sequence shown here is derived from an EMBL/GenBank/DDBJ whole genome shotgun (WGS) entry which is preliminary data.</text>
</comment>
<feature type="binding site" evidence="11">
    <location>
        <position position="98"/>
    </location>
    <ligand>
        <name>Zn(2+)</name>
        <dbReference type="ChEBI" id="CHEBI:29105"/>
    </ligand>
</feature>
<evidence type="ECO:0000256" key="9">
    <source>
        <dbReference type="ARBA" id="ARBA00023125"/>
    </source>
</evidence>
<evidence type="ECO:0000313" key="12">
    <source>
        <dbReference type="EMBL" id="GLK02904.1"/>
    </source>
</evidence>
<keyword evidence="3" id="KW-0963">Cytoplasm</keyword>
<evidence type="ECO:0000256" key="1">
    <source>
        <dbReference type="ARBA" id="ARBA00004496"/>
    </source>
</evidence>
<dbReference type="GO" id="GO:1900376">
    <property type="term" value="P:regulation of secondary metabolite biosynthetic process"/>
    <property type="evidence" value="ECO:0007669"/>
    <property type="project" value="TreeGrafter"/>
</dbReference>
<proteinExistence type="inferred from homology"/>
<keyword evidence="6 11" id="KW-0862">Zinc</keyword>
<dbReference type="GO" id="GO:0005737">
    <property type="term" value="C:cytoplasm"/>
    <property type="evidence" value="ECO:0007669"/>
    <property type="project" value="UniProtKB-SubCell"/>
</dbReference>
<dbReference type="SUPFAM" id="SSF46785">
    <property type="entry name" value="Winged helix' DNA-binding domain"/>
    <property type="match status" value="1"/>
</dbReference>
<dbReference type="InterPro" id="IPR036388">
    <property type="entry name" value="WH-like_DNA-bd_sf"/>
</dbReference>
<dbReference type="EMBL" id="BSET01000002">
    <property type="protein sequence ID" value="GLK02904.1"/>
    <property type="molecule type" value="Genomic_DNA"/>
</dbReference>
<name>A0A9W6MA56_9MICO</name>
<evidence type="ECO:0000313" key="13">
    <source>
        <dbReference type="Proteomes" id="UP001142325"/>
    </source>
</evidence>
<dbReference type="InterPro" id="IPR043135">
    <property type="entry name" value="Fur_C"/>
</dbReference>
<reference evidence="12" key="1">
    <citation type="journal article" date="2014" name="Int. J. Syst. Evol. Microbiol.">
        <title>Complete genome sequence of Corynebacterium casei LMG S-19264T (=DSM 44701T), isolated from a smear-ripened cheese.</title>
        <authorList>
            <consortium name="US DOE Joint Genome Institute (JGI-PGF)"/>
            <person name="Walter F."/>
            <person name="Albersmeier A."/>
            <person name="Kalinowski J."/>
            <person name="Ruckert C."/>
        </authorList>
    </citation>
    <scope>NUCLEOTIDE SEQUENCE</scope>
    <source>
        <strain evidence="12">VKM Ac-1958</strain>
    </source>
</reference>
<dbReference type="Proteomes" id="UP001142325">
    <property type="component" value="Unassembled WGS sequence"/>
</dbReference>
<dbReference type="Gene3D" id="3.30.1490.190">
    <property type="match status" value="1"/>
</dbReference>
<dbReference type="InterPro" id="IPR036390">
    <property type="entry name" value="WH_DNA-bd_sf"/>
</dbReference>
<dbReference type="Gene3D" id="1.10.10.10">
    <property type="entry name" value="Winged helix-like DNA-binding domain superfamily/Winged helix DNA-binding domain"/>
    <property type="match status" value="1"/>
</dbReference>
<dbReference type="GO" id="GO:0003700">
    <property type="term" value="F:DNA-binding transcription factor activity"/>
    <property type="evidence" value="ECO:0007669"/>
    <property type="project" value="InterPro"/>
</dbReference>
<keyword evidence="13" id="KW-1185">Reference proteome</keyword>
<dbReference type="AlphaFoldDB" id="A0A9W6MA56"/>
<dbReference type="GO" id="GO:0045892">
    <property type="term" value="P:negative regulation of DNA-templated transcription"/>
    <property type="evidence" value="ECO:0007669"/>
    <property type="project" value="TreeGrafter"/>
</dbReference>
<comment type="cofactor">
    <cofactor evidence="11">
        <name>Zn(2+)</name>
        <dbReference type="ChEBI" id="CHEBI:29105"/>
    </cofactor>
    <text evidence="11">Binds 1 zinc ion per subunit.</text>
</comment>
<evidence type="ECO:0000256" key="8">
    <source>
        <dbReference type="ARBA" id="ARBA00023015"/>
    </source>
</evidence>
<feature type="binding site" evidence="11">
    <location>
        <position position="141"/>
    </location>
    <ligand>
        <name>Zn(2+)</name>
        <dbReference type="ChEBI" id="CHEBI:29105"/>
    </ligand>
</feature>
<keyword evidence="5 11" id="KW-0479">Metal-binding</keyword>
<evidence type="ECO:0000256" key="11">
    <source>
        <dbReference type="PIRSR" id="PIRSR602481-1"/>
    </source>
</evidence>
<feature type="binding site" evidence="11">
    <location>
        <position position="101"/>
    </location>
    <ligand>
        <name>Zn(2+)</name>
        <dbReference type="ChEBI" id="CHEBI:29105"/>
    </ligand>
</feature>
<evidence type="ECO:0000256" key="7">
    <source>
        <dbReference type="ARBA" id="ARBA00023004"/>
    </source>
</evidence>
<keyword evidence="8" id="KW-0805">Transcription regulation</keyword>
<feature type="binding site" evidence="11">
    <location>
        <position position="138"/>
    </location>
    <ligand>
        <name>Zn(2+)</name>
        <dbReference type="ChEBI" id="CHEBI:29105"/>
    </ligand>
</feature>
<dbReference type="PANTHER" id="PTHR33202:SF18">
    <property type="entry name" value="TRANSCRIPTIONAL REGULATOR FURA"/>
    <property type="match status" value="1"/>
</dbReference>
<keyword evidence="10" id="KW-0804">Transcription</keyword>
<dbReference type="RefSeq" id="WP_204937727.1">
    <property type="nucleotide sequence ID" value="NZ_BAAAUM010000002.1"/>
</dbReference>
<dbReference type="Pfam" id="PF01475">
    <property type="entry name" value="FUR"/>
    <property type="match status" value="1"/>
</dbReference>
<gene>
    <name evidence="12" type="ORF">GCM10017596_26190</name>
</gene>
<protein>
    <submittedName>
        <fullName evidence="12">Transcriptional repressor</fullName>
    </submittedName>
</protein>
<dbReference type="GO" id="GO:0008270">
    <property type="term" value="F:zinc ion binding"/>
    <property type="evidence" value="ECO:0007669"/>
    <property type="project" value="TreeGrafter"/>
</dbReference>
<dbReference type="CDD" id="cd07153">
    <property type="entry name" value="Fur_like"/>
    <property type="match status" value="1"/>
</dbReference>
<comment type="subcellular location">
    <subcellularLocation>
        <location evidence="1">Cytoplasm</location>
    </subcellularLocation>
</comment>
<accession>A0A9W6MA56</accession>
<sequence>MTVHTPHDAAASLRHAGLRVTAQRIAVLNILHENPHASADALFEHAKAALPGIALPTIHGIVNDLTAAGIVRRVSLPDVSSALYEIQHHDDNHHHMQCVDCGRVEDVACAVGAAPCLAPSHDHGMRLLEAAVTYRALCPQCERKRELV</sequence>
<evidence type="ECO:0000256" key="6">
    <source>
        <dbReference type="ARBA" id="ARBA00022833"/>
    </source>
</evidence>
<keyword evidence="7" id="KW-0408">Iron</keyword>
<evidence type="ECO:0000256" key="10">
    <source>
        <dbReference type="ARBA" id="ARBA00023163"/>
    </source>
</evidence>